<comment type="subcellular location">
    <subcellularLocation>
        <location evidence="1">Cell membrane</location>
        <topology evidence="1">Multi-pass membrane protein</topology>
    </subcellularLocation>
</comment>
<evidence type="ECO:0000256" key="2">
    <source>
        <dbReference type="ARBA" id="ARBA00010735"/>
    </source>
</evidence>
<keyword evidence="5 9" id="KW-0812">Transmembrane</keyword>
<keyword evidence="3" id="KW-0813">Transport</keyword>
<gene>
    <name evidence="10" type="ORF">EDD26_2036</name>
</gene>
<dbReference type="PANTHER" id="PTHR34979">
    <property type="entry name" value="INNER MEMBRANE PROTEIN YGAZ"/>
    <property type="match status" value="1"/>
</dbReference>
<feature type="transmembrane region" description="Helical" evidence="9">
    <location>
        <begin position="204"/>
        <end position="221"/>
    </location>
</feature>
<keyword evidence="6 9" id="KW-1133">Transmembrane helix</keyword>
<organism evidence="10 11">
    <name type="scientific">Agrococcus jenensis</name>
    <dbReference type="NCBI Taxonomy" id="46353"/>
    <lineage>
        <taxon>Bacteria</taxon>
        <taxon>Bacillati</taxon>
        <taxon>Actinomycetota</taxon>
        <taxon>Actinomycetes</taxon>
        <taxon>Micrococcales</taxon>
        <taxon>Microbacteriaceae</taxon>
        <taxon>Agrococcus</taxon>
    </lineage>
</organism>
<name>A0A3N2AUE0_9MICO</name>
<dbReference type="PANTHER" id="PTHR34979:SF1">
    <property type="entry name" value="INNER MEMBRANE PROTEIN YGAZ"/>
    <property type="match status" value="1"/>
</dbReference>
<evidence type="ECO:0000256" key="7">
    <source>
        <dbReference type="ARBA" id="ARBA00023136"/>
    </source>
</evidence>
<proteinExistence type="inferred from homology"/>
<feature type="transmembrane region" description="Helical" evidence="9">
    <location>
        <begin position="12"/>
        <end position="35"/>
    </location>
</feature>
<evidence type="ECO:0000256" key="3">
    <source>
        <dbReference type="ARBA" id="ARBA00022448"/>
    </source>
</evidence>
<evidence type="ECO:0000256" key="8">
    <source>
        <dbReference type="SAM" id="MobiDB-lite"/>
    </source>
</evidence>
<keyword evidence="7 9" id="KW-0472">Membrane</keyword>
<feature type="transmembrane region" description="Helical" evidence="9">
    <location>
        <begin position="157"/>
        <end position="173"/>
    </location>
</feature>
<protein>
    <submittedName>
        <fullName evidence="10">Putative branched-subunit amino acid permease</fullName>
    </submittedName>
</protein>
<dbReference type="EMBL" id="RKHJ01000001">
    <property type="protein sequence ID" value="ROR66644.1"/>
    <property type="molecule type" value="Genomic_DNA"/>
</dbReference>
<dbReference type="Pfam" id="PF03591">
    <property type="entry name" value="AzlC"/>
    <property type="match status" value="1"/>
</dbReference>
<dbReference type="GO" id="GO:0005886">
    <property type="term" value="C:plasma membrane"/>
    <property type="evidence" value="ECO:0007669"/>
    <property type="project" value="UniProtKB-SubCell"/>
</dbReference>
<comment type="similarity">
    <text evidence="2">Belongs to the AzlC family.</text>
</comment>
<dbReference type="GO" id="GO:1903785">
    <property type="term" value="P:L-valine transmembrane transport"/>
    <property type="evidence" value="ECO:0007669"/>
    <property type="project" value="TreeGrafter"/>
</dbReference>
<dbReference type="InterPro" id="IPR011606">
    <property type="entry name" value="Brnchd-chn_aa_trnsp_permease"/>
</dbReference>
<dbReference type="AlphaFoldDB" id="A0A3N2AUE0"/>
<sequence length="252" mass="25663">MQTDAERRAWRAGLSVVIATSAYGLSFGALSITAGLDLWQTMVLSALMFSGGSQFAFIGVMAAGGGIAGVASAAMLGLRNALYGMSMRRVVAPRGAMIPVAAHVTIDESTAVALAQPDARAQRVGFWVTGVGIWVGWNLATLAGALLGDLLGDPKQWGLDAAAAAAFVGLLWPRLRARQAIAVAAASAVVAASLLPVLPAGLPVIVAAAVGVVVGLTNWLGPKHESRLPDPGPAEVHGSRHAGPTRPRGGRP</sequence>
<reference evidence="10 11" key="1">
    <citation type="submission" date="2018-11" db="EMBL/GenBank/DDBJ databases">
        <title>Sequencing the genomes of 1000 actinobacteria strains.</title>
        <authorList>
            <person name="Klenk H.-P."/>
        </authorList>
    </citation>
    <scope>NUCLEOTIDE SEQUENCE [LARGE SCALE GENOMIC DNA]</scope>
    <source>
        <strain evidence="10 11">DSM 9580</strain>
    </source>
</reference>
<keyword evidence="11" id="KW-1185">Reference proteome</keyword>
<comment type="caution">
    <text evidence="10">The sequence shown here is derived from an EMBL/GenBank/DDBJ whole genome shotgun (WGS) entry which is preliminary data.</text>
</comment>
<evidence type="ECO:0000256" key="6">
    <source>
        <dbReference type="ARBA" id="ARBA00022989"/>
    </source>
</evidence>
<evidence type="ECO:0000256" key="9">
    <source>
        <dbReference type="SAM" id="Phobius"/>
    </source>
</evidence>
<accession>A0A3N2AUE0</accession>
<keyword evidence="4" id="KW-1003">Cell membrane</keyword>
<feature type="transmembrane region" description="Helical" evidence="9">
    <location>
        <begin position="55"/>
        <end position="78"/>
    </location>
</feature>
<evidence type="ECO:0000313" key="11">
    <source>
        <dbReference type="Proteomes" id="UP000275456"/>
    </source>
</evidence>
<evidence type="ECO:0000313" key="10">
    <source>
        <dbReference type="EMBL" id="ROR66644.1"/>
    </source>
</evidence>
<feature type="transmembrane region" description="Helical" evidence="9">
    <location>
        <begin position="124"/>
        <end position="145"/>
    </location>
</feature>
<dbReference type="Proteomes" id="UP000275456">
    <property type="component" value="Unassembled WGS sequence"/>
</dbReference>
<evidence type="ECO:0000256" key="5">
    <source>
        <dbReference type="ARBA" id="ARBA00022692"/>
    </source>
</evidence>
<evidence type="ECO:0000256" key="4">
    <source>
        <dbReference type="ARBA" id="ARBA00022475"/>
    </source>
</evidence>
<feature type="region of interest" description="Disordered" evidence="8">
    <location>
        <begin position="225"/>
        <end position="252"/>
    </location>
</feature>
<evidence type="ECO:0000256" key="1">
    <source>
        <dbReference type="ARBA" id="ARBA00004651"/>
    </source>
</evidence>